<keyword evidence="3" id="KW-1185">Reference proteome</keyword>
<keyword evidence="1" id="KW-0472">Membrane</keyword>
<evidence type="ECO:0000313" key="2">
    <source>
        <dbReference type="EMBL" id="KAH0899173.1"/>
    </source>
</evidence>
<dbReference type="Proteomes" id="UP000824890">
    <property type="component" value="Unassembled WGS sequence"/>
</dbReference>
<sequence length="143" mass="16287">KNGGTADETSGLFASTPEFLHVRHCSRNWSMVHEQSYQPWLPYWCGFQPSRSFFANIFSDGQCGHWILCDVCFDCRSCWSSLCYLRCQSSPVLDYSEFSGSCLCRHDCLVSYSFSHGRTMEAFLIILSATQLLYIAAIHGVRN</sequence>
<accession>A0ABQ8B3A8</accession>
<feature type="transmembrane region" description="Helical" evidence="1">
    <location>
        <begin position="122"/>
        <end position="141"/>
    </location>
</feature>
<dbReference type="EMBL" id="JAGKQM010000012">
    <property type="protein sequence ID" value="KAH0899173.1"/>
    <property type="molecule type" value="Genomic_DNA"/>
</dbReference>
<evidence type="ECO:0000256" key="1">
    <source>
        <dbReference type="SAM" id="Phobius"/>
    </source>
</evidence>
<keyword evidence="1" id="KW-0812">Transmembrane</keyword>
<keyword evidence="1" id="KW-1133">Transmembrane helix</keyword>
<organism evidence="2 3">
    <name type="scientific">Brassica napus</name>
    <name type="common">Rape</name>
    <dbReference type="NCBI Taxonomy" id="3708"/>
    <lineage>
        <taxon>Eukaryota</taxon>
        <taxon>Viridiplantae</taxon>
        <taxon>Streptophyta</taxon>
        <taxon>Embryophyta</taxon>
        <taxon>Tracheophyta</taxon>
        <taxon>Spermatophyta</taxon>
        <taxon>Magnoliopsida</taxon>
        <taxon>eudicotyledons</taxon>
        <taxon>Gunneridae</taxon>
        <taxon>Pentapetalae</taxon>
        <taxon>rosids</taxon>
        <taxon>malvids</taxon>
        <taxon>Brassicales</taxon>
        <taxon>Brassicaceae</taxon>
        <taxon>Brassiceae</taxon>
        <taxon>Brassica</taxon>
    </lineage>
</organism>
<protein>
    <submittedName>
        <fullName evidence="2">Uncharacterized protein</fullName>
    </submittedName>
</protein>
<proteinExistence type="predicted"/>
<evidence type="ECO:0000313" key="3">
    <source>
        <dbReference type="Proteomes" id="UP000824890"/>
    </source>
</evidence>
<reference evidence="2 3" key="1">
    <citation type="submission" date="2021-05" db="EMBL/GenBank/DDBJ databases">
        <title>Genome Assembly of Synthetic Allotetraploid Brassica napus Reveals Homoeologous Exchanges between Subgenomes.</title>
        <authorList>
            <person name="Davis J.T."/>
        </authorList>
    </citation>
    <scope>NUCLEOTIDE SEQUENCE [LARGE SCALE GENOMIC DNA]</scope>
    <source>
        <strain evidence="3">cv. Da-Ae</strain>
        <tissue evidence="2">Seedling</tissue>
    </source>
</reference>
<name>A0ABQ8B3A8_BRANA</name>
<feature type="non-terminal residue" evidence="2">
    <location>
        <position position="1"/>
    </location>
</feature>
<comment type="caution">
    <text evidence="2">The sequence shown here is derived from an EMBL/GenBank/DDBJ whole genome shotgun (WGS) entry which is preliminary data.</text>
</comment>
<gene>
    <name evidence="2" type="ORF">HID58_048741</name>
</gene>